<gene>
    <name evidence="1" type="ORF">CEXT_353991</name>
</gene>
<sequence length="97" mass="11362">MQLYSLPAFIENTYSTPHCEELIRIMPFNKSTFQTDFPLHPEAAIFKEATKIPVHIPLCSLRNRAPLCILIKSTRDSNFQWGFQIDILNRIEKRSRI</sequence>
<keyword evidence="2" id="KW-1185">Reference proteome</keyword>
<evidence type="ECO:0000313" key="2">
    <source>
        <dbReference type="Proteomes" id="UP001054945"/>
    </source>
</evidence>
<dbReference type="EMBL" id="BPLR01003461">
    <property type="protein sequence ID" value="GIX84898.1"/>
    <property type="molecule type" value="Genomic_DNA"/>
</dbReference>
<dbReference type="Proteomes" id="UP001054945">
    <property type="component" value="Unassembled WGS sequence"/>
</dbReference>
<evidence type="ECO:0000313" key="1">
    <source>
        <dbReference type="EMBL" id="GIX84898.1"/>
    </source>
</evidence>
<comment type="caution">
    <text evidence="1">The sequence shown here is derived from an EMBL/GenBank/DDBJ whole genome shotgun (WGS) entry which is preliminary data.</text>
</comment>
<name>A0AAV4NJP3_CAEEX</name>
<accession>A0AAV4NJP3</accession>
<proteinExistence type="predicted"/>
<dbReference type="AlphaFoldDB" id="A0AAV4NJP3"/>
<reference evidence="1 2" key="1">
    <citation type="submission" date="2021-06" db="EMBL/GenBank/DDBJ databases">
        <title>Caerostris extrusa draft genome.</title>
        <authorList>
            <person name="Kono N."/>
            <person name="Arakawa K."/>
        </authorList>
    </citation>
    <scope>NUCLEOTIDE SEQUENCE [LARGE SCALE GENOMIC DNA]</scope>
</reference>
<protein>
    <submittedName>
        <fullName evidence="1">Uncharacterized protein</fullName>
    </submittedName>
</protein>
<organism evidence="1 2">
    <name type="scientific">Caerostris extrusa</name>
    <name type="common">Bark spider</name>
    <name type="synonym">Caerostris bankana</name>
    <dbReference type="NCBI Taxonomy" id="172846"/>
    <lineage>
        <taxon>Eukaryota</taxon>
        <taxon>Metazoa</taxon>
        <taxon>Ecdysozoa</taxon>
        <taxon>Arthropoda</taxon>
        <taxon>Chelicerata</taxon>
        <taxon>Arachnida</taxon>
        <taxon>Araneae</taxon>
        <taxon>Araneomorphae</taxon>
        <taxon>Entelegynae</taxon>
        <taxon>Araneoidea</taxon>
        <taxon>Araneidae</taxon>
        <taxon>Caerostris</taxon>
    </lineage>
</organism>